<reference evidence="3 4" key="1">
    <citation type="journal article" date="2019" name="Int. J. Syst. Evol. Microbiol.">
        <title>The Global Catalogue of Microorganisms (GCM) 10K type strain sequencing project: providing services to taxonomists for standard genome sequencing and annotation.</title>
        <authorList>
            <consortium name="The Broad Institute Genomics Platform"/>
            <consortium name="The Broad Institute Genome Sequencing Center for Infectious Disease"/>
            <person name="Wu L."/>
            <person name="Ma J."/>
        </authorList>
    </citation>
    <scope>NUCLEOTIDE SEQUENCE [LARGE SCALE GENOMIC DNA]</scope>
    <source>
        <strain evidence="3 4">JCM 14046</strain>
    </source>
</reference>
<dbReference type="Gene3D" id="3.30.420.610">
    <property type="entry name" value="LOTUS domain-like"/>
    <property type="match status" value="1"/>
</dbReference>
<proteinExistence type="predicted"/>
<dbReference type="CDD" id="cd11297">
    <property type="entry name" value="PIN_LabA-like_N_1"/>
    <property type="match status" value="1"/>
</dbReference>
<feature type="compositionally biased region" description="Acidic residues" evidence="1">
    <location>
        <begin position="188"/>
        <end position="201"/>
    </location>
</feature>
<keyword evidence="4" id="KW-1185">Reference proteome</keyword>
<name>A0ABN2NZ26_9ACTN</name>
<dbReference type="Gene3D" id="3.40.50.1010">
    <property type="entry name" value="5'-nuclease"/>
    <property type="match status" value="1"/>
</dbReference>
<comment type="caution">
    <text evidence="3">The sequence shown here is derived from an EMBL/GenBank/DDBJ whole genome shotgun (WGS) entry which is preliminary data.</text>
</comment>
<dbReference type="Proteomes" id="UP001501612">
    <property type="component" value="Unassembled WGS sequence"/>
</dbReference>
<accession>A0ABN2NZ26</accession>
<dbReference type="PANTHER" id="PTHR35811:SF1">
    <property type="entry name" value="HTH OST-TYPE DOMAIN-CONTAINING PROTEIN"/>
    <property type="match status" value="1"/>
</dbReference>
<dbReference type="InterPro" id="IPR021139">
    <property type="entry name" value="NYN"/>
</dbReference>
<dbReference type="InterPro" id="IPR041966">
    <property type="entry name" value="LOTUS-like"/>
</dbReference>
<dbReference type="Pfam" id="PF01936">
    <property type="entry name" value="NYN"/>
    <property type="match status" value="1"/>
</dbReference>
<dbReference type="EMBL" id="BAAAMY010000001">
    <property type="protein sequence ID" value="GAA1907484.1"/>
    <property type="molecule type" value="Genomic_DNA"/>
</dbReference>
<dbReference type="RefSeq" id="WP_344003365.1">
    <property type="nucleotide sequence ID" value="NZ_BAAAMY010000001.1"/>
</dbReference>
<dbReference type="PANTHER" id="PTHR35811">
    <property type="entry name" value="SLR1870 PROTEIN"/>
    <property type="match status" value="1"/>
</dbReference>
<dbReference type="CDD" id="cd10146">
    <property type="entry name" value="LabA_like_C"/>
    <property type="match status" value="1"/>
</dbReference>
<sequence length="357" mass="39029">MSTAIEELPGRVAVYVDFENLVISLYDATHGEGAWRRDDARKRATPAIVDKLESARLDLDAIIDYAASMGVVTICRAYCDWTVPAFAAYGRALTRRSVDLVQMFPMSGSKNGADIRLAVDALEDLERFPYLTHLMVAAGDSDYVPLAQKARRLDRRVIGVGVAGSVGRYWELACDEFRQYDVLVTLDDDDDDDDTADEATDETAGSGTEPAADGSTPDAADAPAEGTKPQVTRRRRGARKSAEGTPGETTGQVAEEPAEEDSPAQGSARGRRSDDPARTARKLLLRALKLGHEQRTDDWVPLSMVKTLMLRLAPDFSERAIGFPTFSAFVESHREIVMYDTDHNAARLASMGKPRKG</sequence>
<organism evidence="3 4">
    <name type="scientific">Nocardioides lentus</name>
    <dbReference type="NCBI Taxonomy" id="338077"/>
    <lineage>
        <taxon>Bacteria</taxon>
        <taxon>Bacillati</taxon>
        <taxon>Actinomycetota</taxon>
        <taxon>Actinomycetes</taxon>
        <taxon>Propionibacteriales</taxon>
        <taxon>Nocardioidaceae</taxon>
        <taxon>Nocardioides</taxon>
    </lineage>
</organism>
<evidence type="ECO:0000313" key="4">
    <source>
        <dbReference type="Proteomes" id="UP001501612"/>
    </source>
</evidence>
<evidence type="ECO:0000313" key="3">
    <source>
        <dbReference type="EMBL" id="GAA1907484.1"/>
    </source>
</evidence>
<dbReference type="Pfam" id="PF12872">
    <property type="entry name" value="OST-HTH"/>
    <property type="match status" value="1"/>
</dbReference>
<dbReference type="InterPro" id="IPR025605">
    <property type="entry name" value="OST-HTH/LOTUS_dom"/>
</dbReference>
<gene>
    <name evidence="3" type="ORF">GCM10009737_05410</name>
</gene>
<feature type="domain" description="HTH OST-type" evidence="2">
    <location>
        <begin position="276"/>
        <end position="353"/>
    </location>
</feature>
<evidence type="ECO:0000256" key="1">
    <source>
        <dbReference type="SAM" id="MobiDB-lite"/>
    </source>
</evidence>
<dbReference type="PROSITE" id="PS51644">
    <property type="entry name" value="HTH_OST"/>
    <property type="match status" value="1"/>
</dbReference>
<protein>
    <submittedName>
        <fullName evidence="3">NYN domain-containing protein</fullName>
    </submittedName>
</protein>
<feature type="region of interest" description="Disordered" evidence="1">
    <location>
        <begin position="188"/>
        <end position="277"/>
    </location>
</feature>
<evidence type="ECO:0000259" key="2">
    <source>
        <dbReference type="PROSITE" id="PS51644"/>
    </source>
</evidence>